<keyword evidence="1" id="KW-1133">Transmembrane helix</keyword>
<evidence type="ECO:0000259" key="2">
    <source>
        <dbReference type="Pfam" id="PF14145"/>
    </source>
</evidence>
<evidence type="ECO:0000313" key="3">
    <source>
        <dbReference type="EMBL" id="NBG96188.1"/>
    </source>
</evidence>
<dbReference type="GeneID" id="300655337"/>
<dbReference type="InterPro" id="IPR025424">
    <property type="entry name" value="YrhK_domain"/>
</dbReference>
<gene>
    <name evidence="3" type="ORF">GTQ45_10640</name>
</gene>
<keyword evidence="1" id="KW-0812">Transmembrane</keyword>
<dbReference type="Pfam" id="PF14145">
    <property type="entry name" value="YrhK"/>
    <property type="match status" value="1"/>
</dbReference>
<accession>A0A845QCZ8</accession>
<feature type="domain" description="YrhK" evidence="2">
    <location>
        <begin position="23"/>
        <end position="78"/>
    </location>
</feature>
<comment type="caution">
    <text evidence="3">The sequence shown here is derived from an EMBL/GenBank/DDBJ whole genome shotgun (WGS) entry which is preliminary data.</text>
</comment>
<keyword evidence="1" id="KW-0472">Membrane</keyword>
<dbReference type="OrthoDB" id="5862062at2"/>
<sequence>MKLPFFQDAASNRNEHYTAVYSLYELAYTAADFMAAMLFVTGSVLFFSEETKQSGTWLFLIGSLLFALKPSLRMAREIHLWRLGKTQTLARRAGFDV</sequence>
<proteinExistence type="predicted"/>
<dbReference type="RefSeq" id="WP_160588251.1">
    <property type="nucleotide sequence ID" value="NZ_BMHN01000001.1"/>
</dbReference>
<organism evidence="3 4">
    <name type="scientific">Pyruvatibacter mobilis</name>
    <dbReference type="NCBI Taxonomy" id="1712261"/>
    <lineage>
        <taxon>Bacteria</taxon>
        <taxon>Pseudomonadati</taxon>
        <taxon>Pseudomonadota</taxon>
        <taxon>Alphaproteobacteria</taxon>
        <taxon>Hyphomicrobiales</taxon>
        <taxon>Parvibaculaceae</taxon>
        <taxon>Pyruvatibacter</taxon>
    </lineage>
</organism>
<dbReference type="EMBL" id="WXYQ01000007">
    <property type="protein sequence ID" value="NBG96188.1"/>
    <property type="molecule type" value="Genomic_DNA"/>
</dbReference>
<reference evidence="3 4" key="1">
    <citation type="journal article" date="2016" name="Int. J. Syst. Evol. Microbiol.">
        <title>Pyruvatibacter mobilis gen. nov., sp. nov., a marine bacterium from the culture broth of Picochlorum sp. 122.</title>
        <authorList>
            <person name="Wang G."/>
            <person name="Tang M."/>
            <person name="Wu H."/>
            <person name="Dai S."/>
            <person name="Li T."/>
            <person name="Chen C."/>
            <person name="He H."/>
            <person name="Fan J."/>
            <person name="Xiang W."/>
            <person name="Li X."/>
        </authorList>
    </citation>
    <scope>NUCLEOTIDE SEQUENCE [LARGE SCALE GENOMIC DNA]</scope>
    <source>
        <strain evidence="3 4">GYP-11</strain>
    </source>
</reference>
<evidence type="ECO:0000256" key="1">
    <source>
        <dbReference type="SAM" id="Phobius"/>
    </source>
</evidence>
<feature type="transmembrane region" description="Helical" evidence="1">
    <location>
        <begin position="21"/>
        <end position="48"/>
    </location>
</feature>
<dbReference type="AlphaFoldDB" id="A0A845QCZ8"/>
<name>A0A845QCZ8_9HYPH</name>
<feature type="transmembrane region" description="Helical" evidence="1">
    <location>
        <begin position="54"/>
        <end position="72"/>
    </location>
</feature>
<dbReference type="Proteomes" id="UP000470384">
    <property type="component" value="Unassembled WGS sequence"/>
</dbReference>
<keyword evidence="4" id="KW-1185">Reference proteome</keyword>
<protein>
    <recommendedName>
        <fullName evidence="2">YrhK domain-containing protein</fullName>
    </recommendedName>
</protein>
<evidence type="ECO:0000313" key="4">
    <source>
        <dbReference type="Proteomes" id="UP000470384"/>
    </source>
</evidence>